<dbReference type="PRINTS" id="PR00458">
    <property type="entry name" value="PEROXIDASE"/>
</dbReference>
<dbReference type="PROSITE" id="PS00436">
    <property type="entry name" value="PEROXIDASE_2"/>
    <property type="match status" value="1"/>
</dbReference>
<evidence type="ECO:0000256" key="1">
    <source>
        <dbReference type="ARBA" id="ARBA00000189"/>
    </source>
</evidence>
<name>A0ABD1XYS0_9MARC</name>
<comment type="similarity">
    <text evidence="13">Belongs to the peroxidase family. Classical plant (class III) peroxidase subfamily.</text>
</comment>
<feature type="site" description="Transition state stabilizer" evidence="11">
    <location>
        <position position="99"/>
    </location>
</feature>
<gene>
    <name evidence="15" type="ORF">R1flu_025794</name>
</gene>
<dbReference type="AlphaFoldDB" id="A0ABD1XYS0"/>
<dbReference type="GO" id="GO:0020037">
    <property type="term" value="F:heme binding"/>
    <property type="evidence" value="ECO:0007669"/>
    <property type="project" value="UniProtKB-UniRule"/>
</dbReference>
<protein>
    <recommendedName>
        <fullName evidence="13">Peroxidase</fullName>
        <ecNumber evidence="13">1.11.1.7</ecNumber>
    </recommendedName>
</protein>
<evidence type="ECO:0000256" key="9">
    <source>
        <dbReference type="PIRSR" id="PIRSR600823-2"/>
    </source>
</evidence>
<dbReference type="PANTHER" id="PTHR31517:SF84">
    <property type="entry name" value="PEROXIDASE"/>
    <property type="match status" value="1"/>
</dbReference>
<feature type="binding site" evidence="10">
    <location>
        <position position="111"/>
    </location>
    <ligand>
        <name>Ca(2+)</name>
        <dbReference type="ChEBI" id="CHEBI:29108"/>
        <label>1</label>
    </ligand>
</feature>
<keyword evidence="3 13" id="KW-0349">Heme</keyword>
<feature type="disulfide bond" evidence="12">
    <location>
        <begin position="105"/>
        <end position="110"/>
    </location>
</feature>
<keyword evidence="5 13" id="KW-0560">Oxidoreductase</keyword>
<evidence type="ECO:0000256" key="5">
    <source>
        <dbReference type="ARBA" id="ARBA00023002"/>
    </source>
</evidence>
<feature type="binding site" evidence="10">
    <location>
        <position position="109"/>
    </location>
    <ligand>
        <name>Ca(2+)</name>
        <dbReference type="ChEBI" id="CHEBI:29108"/>
        <label>1</label>
    </ligand>
</feature>
<evidence type="ECO:0000256" key="6">
    <source>
        <dbReference type="ARBA" id="ARBA00023004"/>
    </source>
</evidence>
<dbReference type="SUPFAM" id="SSF48113">
    <property type="entry name" value="Heme-dependent peroxidases"/>
    <property type="match status" value="1"/>
</dbReference>
<evidence type="ECO:0000256" key="12">
    <source>
        <dbReference type="PIRSR" id="PIRSR600823-5"/>
    </source>
</evidence>
<dbReference type="InterPro" id="IPR000823">
    <property type="entry name" value="Peroxidase_pln"/>
</dbReference>
<dbReference type="CDD" id="cd00693">
    <property type="entry name" value="secretory_peroxidase"/>
    <property type="match status" value="1"/>
</dbReference>
<comment type="subcellular location">
    <subcellularLocation>
        <location evidence="13">Secreted</location>
    </subcellularLocation>
</comment>
<feature type="disulfide bond" evidence="12">
    <location>
        <begin position="233"/>
        <end position="260"/>
    </location>
</feature>
<feature type="binding site" evidence="10">
    <location>
        <position position="107"/>
    </location>
    <ligand>
        <name>Ca(2+)</name>
        <dbReference type="ChEBI" id="CHEBI:29108"/>
        <label>1</label>
    </ligand>
</feature>
<dbReference type="InterPro" id="IPR002016">
    <property type="entry name" value="Haem_peroxidase"/>
</dbReference>
<keyword evidence="13" id="KW-0376">Hydrogen peroxide</keyword>
<reference evidence="15 16" key="1">
    <citation type="submission" date="2024-09" db="EMBL/GenBank/DDBJ databases">
        <title>Chromosome-scale assembly of Riccia fluitans.</title>
        <authorList>
            <person name="Paukszto L."/>
            <person name="Sawicki J."/>
            <person name="Karawczyk K."/>
            <person name="Piernik-Szablinska J."/>
            <person name="Szczecinska M."/>
            <person name="Mazdziarz M."/>
        </authorList>
    </citation>
    <scope>NUCLEOTIDE SEQUENCE [LARGE SCALE GENOMIC DNA]</scope>
    <source>
        <strain evidence="15">Rf_01</strain>
        <tissue evidence="15">Aerial parts of the thallus</tissue>
    </source>
</reference>
<feature type="binding site" evidence="10">
    <location>
        <position position="113"/>
    </location>
    <ligand>
        <name>Ca(2+)</name>
        <dbReference type="ChEBI" id="CHEBI:29108"/>
        <label>1</label>
    </ligand>
</feature>
<proteinExistence type="inferred from homology"/>
<dbReference type="EC" id="1.11.1.7" evidence="13"/>
<feature type="binding site" evidence="10">
    <location>
        <position position="273"/>
    </location>
    <ligand>
        <name>Ca(2+)</name>
        <dbReference type="ChEBI" id="CHEBI:29108"/>
        <label>2</label>
    </ligand>
</feature>
<dbReference type="GO" id="GO:0005576">
    <property type="term" value="C:extracellular region"/>
    <property type="evidence" value="ECO:0007669"/>
    <property type="project" value="UniProtKB-SubCell"/>
</dbReference>
<feature type="active site" description="Proton acceptor" evidence="8">
    <location>
        <position position="103"/>
    </location>
</feature>
<dbReference type="Pfam" id="PF00141">
    <property type="entry name" value="peroxidase"/>
    <property type="match status" value="1"/>
</dbReference>
<keyword evidence="6 10" id="KW-0408">Iron</keyword>
<dbReference type="InterPro" id="IPR033905">
    <property type="entry name" value="Secretory_peroxidase"/>
</dbReference>
<feature type="domain" description="Plant heme peroxidase family profile" evidence="14">
    <location>
        <begin position="62"/>
        <end position="351"/>
    </location>
</feature>
<dbReference type="GO" id="GO:0006979">
    <property type="term" value="P:response to oxidative stress"/>
    <property type="evidence" value="ECO:0007669"/>
    <property type="project" value="UniProtKB-UniRule"/>
</dbReference>
<evidence type="ECO:0000256" key="8">
    <source>
        <dbReference type="PIRSR" id="PIRSR600823-1"/>
    </source>
</evidence>
<dbReference type="EMBL" id="JBHFFA010000007">
    <property type="protein sequence ID" value="KAL2614102.1"/>
    <property type="molecule type" value="Genomic_DNA"/>
</dbReference>
<sequence length="352" mass="37751">MRLLIYNHFYTDSYPTGIRKFGSIHQAWTYHFGIMTRRQESIHLVTLVLLVSSLCLGTVTEALQNGYYLPTCPLAELLVNDVVSKAVFSDRTNGAALIRLLFHDCFVEGCDASISLDGPNSEKTAVPNLSLRGFDIIDQAKARVEAVCPGVVSCADIIAMAARDSYAALGGGIRFPIKTGRLDGTVSLASETGDIPSPFSTADAVLSSFANKGLNTEQTVLLSGAHTVGKAQCAAFSQRLYPTVDPTLDPNYAAQLKIQCPQGGSPSVLNNMDVVSPSLFDNFYYTNLLQNKGLFTSDQSLATSAATQALVTKYALNPVLFNLNFIGAFNAMAEVGVKTAGQVRTNCRAVNP</sequence>
<dbReference type="PROSITE" id="PS50873">
    <property type="entry name" value="PEROXIDASE_4"/>
    <property type="match status" value="1"/>
</dbReference>
<dbReference type="PRINTS" id="PR00461">
    <property type="entry name" value="PLPEROXIDASE"/>
</dbReference>
<comment type="catalytic activity">
    <reaction evidence="1 13">
        <text>2 a phenolic donor + H2O2 = 2 a phenolic radical donor + 2 H2O</text>
        <dbReference type="Rhea" id="RHEA:56136"/>
        <dbReference type="ChEBI" id="CHEBI:15377"/>
        <dbReference type="ChEBI" id="CHEBI:16240"/>
        <dbReference type="ChEBI" id="CHEBI:139520"/>
        <dbReference type="ChEBI" id="CHEBI:139521"/>
        <dbReference type="EC" id="1.11.1.7"/>
    </reaction>
</comment>
<evidence type="ECO:0000256" key="4">
    <source>
        <dbReference type="ARBA" id="ARBA00022723"/>
    </source>
</evidence>
<feature type="binding site" evidence="9">
    <location>
        <position position="196"/>
    </location>
    <ligand>
        <name>substrate</name>
    </ligand>
</feature>
<dbReference type="Proteomes" id="UP001605036">
    <property type="component" value="Unassembled WGS sequence"/>
</dbReference>
<comment type="cofactor">
    <cofactor evidence="10 13">
        <name>Ca(2+)</name>
        <dbReference type="ChEBI" id="CHEBI:29108"/>
    </cofactor>
    <text evidence="10 13">Binds 2 calcium ions per subunit.</text>
</comment>
<accession>A0ABD1XYS0</accession>
<keyword evidence="7 12" id="KW-1015">Disulfide bond</keyword>
<feature type="binding site" evidence="10">
    <location>
        <position position="281"/>
    </location>
    <ligand>
        <name>Ca(2+)</name>
        <dbReference type="ChEBI" id="CHEBI:29108"/>
        <label>2</label>
    </ligand>
</feature>
<feature type="binding site" evidence="10">
    <location>
        <position position="104"/>
    </location>
    <ligand>
        <name>Ca(2+)</name>
        <dbReference type="ChEBI" id="CHEBI:29108"/>
        <label>1</label>
    </ligand>
</feature>
<dbReference type="InterPro" id="IPR019794">
    <property type="entry name" value="Peroxidases_AS"/>
</dbReference>
<comment type="function">
    <text evidence="13">Removal of H(2)O(2), oxidation of toxic reductants, biosynthesis and degradation of lignin, suberization, auxin catabolism, response to environmental stresses such as wounding, pathogen attack and oxidative stress.</text>
</comment>
<evidence type="ECO:0000256" key="2">
    <source>
        <dbReference type="ARBA" id="ARBA00022559"/>
    </source>
</evidence>
<keyword evidence="13" id="KW-0964">Secreted</keyword>
<dbReference type="GO" id="GO:0140825">
    <property type="term" value="F:lactoperoxidase activity"/>
    <property type="evidence" value="ECO:0007669"/>
    <property type="project" value="UniProtKB-EC"/>
</dbReference>
<comment type="cofactor">
    <cofactor evidence="10 13">
        <name>heme b</name>
        <dbReference type="ChEBI" id="CHEBI:60344"/>
    </cofactor>
    <text evidence="10 13">Binds 1 heme b (iron(II)-protoporphyrin IX) group per subunit.</text>
</comment>
<feature type="binding site" evidence="10">
    <location>
        <position position="122"/>
    </location>
    <ligand>
        <name>Ca(2+)</name>
        <dbReference type="ChEBI" id="CHEBI:29108"/>
        <label>1</label>
    </ligand>
</feature>
<dbReference type="GO" id="GO:0046872">
    <property type="term" value="F:metal ion binding"/>
    <property type="evidence" value="ECO:0007669"/>
    <property type="project" value="UniProtKB-UniRule"/>
</dbReference>
<evidence type="ECO:0000256" key="7">
    <source>
        <dbReference type="ARBA" id="ARBA00023157"/>
    </source>
</evidence>
<feature type="binding site" evidence="10">
    <location>
        <position position="227"/>
    </location>
    <ligand>
        <name>Ca(2+)</name>
        <dbReference type="ChEBI" id="CHEBI:29108"/>
        <label>2</label>
    </ligand>
</feature>
<feature type="disulfide bond" evidence="12">
    <location>
        <begin position="72"/>
        <end position="148"/>
    </location>
</feature>
<dbReference type="PANTHER" id="PTHR31517">
    <property type="match status" value="1"/>
</dbReference>
<evidence type="ECO:0000256" key="10">
    <source>
        <dbReference type="PIRSR" id="PIRSR600823-3"/>
    </source>
</evidence>
<evidence type="ECO:0000313" key="15">
    <source>
        <dbReference type="EMBL" id="KAL2614102.1"/>
    </source>
</evidence>
<feature type="binding site" description="axial binding residue" evidence="10">
    <location>
        <position position="226"/>
    </location>
    <ligand>
        <name>heme b</name>
        <dbReference type="ChEBI" id="CHEBI:60344"/>
    </ligand>
    <ligandPart>
        <name>Fe</name>
        <dbReference type="ChEBI" id="CHEBI:18248"/>
    </ligandPart>
</feature>
<dbReference type="Gene3D" id="1.10.520.10">
    <property type="match status" value="1"/>
</dbReference>
<evidence type="ECO:0000256" key="13">
    <source>
        <dbReference type="RuleBase" id="RU362060"/>
    </source>
</evidence>
<dbReference type="Gene3D" id="1.10.420.10">
    <property type="entry name" value="Peroxidase, domain 2"/>
    <property type="match status" value="1"/>
</dbReference>
<keyword evidence="10 13" id="KW-0106">Calcium</keyword>
<evidence type="ECO:0000256" key="11">
    <source>
        <dbReference type="PIRSR" id="PIRSR600823-4"/>
    </source>
</evidence>
<dbReference type="FunFam" id="1.10.420.10:FF:000001">
    <property type="entry name" value="Peroxidase"/>
    <property type="match status" value="1"/>
</dbReference>
<keyword evidence="16" id="KW-1185">Reference proteome</keyword>
<organism evidence="15 16">
    <name type="scientific">Riccia fluitans</name>
    <dbReference type="NCBI Taxonomy" id="41844"/>
    <lineage>
        <taxon>Eukaryota</taxon>
        <taxon>Viridiplantae</taxon>
        <taxon>Streptophyta</taxon>
        <taxon>Embryophyta</taxon>
        <taxon>Marchantiophyta</taxon>
        <taxon>Marchantiopsida</taxon>
        <taxon>Marchantiidae</taxon>
        <taxon>Marchantiales</taxon>
        <taxon>Ricciaceae</taxon>
        <taxon>Riccia</taxon>
    </lineage>
</organism>
<feature type="disulfide bond" evidence="12">
    <location>
        <begin position="154"/>
        <end position="347"/>
    </location>
</feature>
<evidence type="ECO:0000256" key="3">
    <source>
        <dbReference type="ARBA" id="ARBA00022617"/>
    </source>
</evidence>
<dbReference type="GO" id="GO:0042744">
    <property type="term" value="P:hydrogen peroxide catabolic process"/>
    <property type="evidence" value="ECO:0007669"/>
    <property type="project" value="UniProtKB-KW"/>
</dbReference>
<comment type="caution">
    <text evidence="15">The sequence shown here is derived from an EMBL/GenBank/DDBJ whole genome shotgun (WGS) entry which is preliminary data.</text>
</comment>
<evidence type="ECO:0000313" key="16">
    <source>
        <dbReference type="Proteomes" id="UP001605036"/>
    </source>
</evidence>
<evidence type="ECO:0000259" key="14">
    <source>
        <dbReference type="PROSITE" id="PS50873"/>
    </source>
</evidence>
<keyword evidence="2 13" id="KW-0575">Peroxidase</keyword>
<dbReference type="InterPro" id="IPR010255">
    <property type="entry name" value="Haem_peroxidase_sf"/>
</dbReference>
<keyword evidence="4 10" id="KW-0479">Metal-binding</keyword>